<dbReference type="InterPro" id="IPR013785">
    <property type="entry name" value="Aldolase_TIM"/>
</dbReference>
<keyword evidence="3" id="KW-1185">Reference proteome</keyword>
<proteinExistence type="predicted"/>
<reference evidence="2 3" key="1">
    <citation type="journal article" date="2014" name="Int. J. Syst. Evol. Microbiol.">
        <title>Listeria floridensis sp. nov., Listeria aquatica sp. nov., Listeria cornellensis sp. nov., Listeria riparia sp. nov. and Listeria grandensis sp. nov., from agricultural and natural environments.</title>
        <authorList>
            <person name="den Bakker H.C."/>
            <person name="Warchocki S."/>
            <person name="Wright E.M."/>
            <person name="Allred A.F."/>
            <person name="Ahlstrom C."/>
            <person name="Manuel C.S."/>
            <person name="Stasiewicz M.J."/>
            <person name="Burrell A."/>
            <person name="Roof S."/>
            <person name="Strawn L."/>
            <person name="Fortes E.D."/>
            <person name="Nightingale K.K."/>
            <person name="Kephart D."/>
            <person name="Wiedmann M."/>
        </authorList>
    </citation>
    <scope>NUCLEOTIDE SEQUENCE [LARGE SCALE GENOMIC DNA]</scope>
    <source>
        <strain evidence="2 3">FSL S10-1187</strain>
    </source>
</reference>
<keyword evidence="1" id="KW-0805">Transcription regulation</keyword>
<dbReference type="Pfam" id="PF04309">
    <property type="entry name" value="G3P_antiterm"/>
    <property type="match status" value="1"/>
</dbReference>
<dbReference type="Gene3D" id="3.20.20.70">
    <property type="entry name" value="Aldolase class I"/>
    <property type="match status" value="1"/>
</dbReference>
<dbReference type="Proteomes" id="UP000019249">
    <property type="component" value="Unassembled WGS sequence"/>
</dbReference>
<keyword evidence="1" id="KW-0804">Transcription</keyword>
<dbReference type="PIRSF" id="PIRSF016897">
    <property type="entry name" value="GlpP"/>
    <property type="match status" value="1"/>
</dbReference>
<comment type="function">
    <text evidence="1">Regulates expression of the glpD operon. In the presence of glycerol 3-phosphate (G3P) causes antitermination of transcription of glpD at the inverted repeat of the leader region to enhance its transcription. Binds and stabilizes glpD leader mRNA.</text>
</comment>
<gene>
    <name evidence="2" type="ORF">MFLO_03750</name>
</gene>
<protein>
    <recommendedName>
        <fullName evidence="1">Glycerol uptake operon antiterminator regulatory protein</fullName>
    </recommendedName>
</protein>
<dbReference type="PANTHER" id="PTHR35787">
    <property type="entry name" value="GLYCEROL UPTAKE OPERON ANTITERMINATOR REGULATORY PROTEIN"/>
    <property type="match status" value="1"/>
</dbReference>
<dbReference type="InterPro" id="IPR006699">
    <property type="entry name" value="GlpP"/>
</dbReference>
<dbReference type="SUPFAM" id="SSF110391">
    <property type="entry name" value="GlpP-like"/>
    <property type="match status" value="1"/>
</dbReference>
<keyword evidence="1" id="KW-0694">RNA-binding</keyword>
<sequence>MKDLFNGQRIIPAAHNQRDIEKIAELSDATYMVMLETHVAQLGSLVKFAKSTGKKVLLHADLVNGLKNDDYAIDFLCQEIRPDGIISTRGNVILKAKQHKVLAIQRLFMIDSSAYTKGSTLIEKVQPDAIELLPGILPEQIGKMIQAMDIPVIAGGLIERYDQIDAVLAAGATAVTTSDKSLWQKSRS</sequence>
<evidence type="ECO:0000313" key="2">
    <source>
        <dbReference type="EMBL" id="EUJ33226.1"/>
    </source>
</evidence>
<dbReference type="EMBL" id="AODF01000006">
    <property type="protein sequence ID" value="EUJ33226.1"/>
    <property type="molecule type" value="Genomic_DNA"/>
</dbReference>
<comment type="caution">
    <text evidence="2">The sequence shown here is derived from an EMBL/GenBank/DDBJ whole genome shotgun (WGS) entry which is preliminary data.</text>
</comment>
<dbReference type="RefSeq" id="WP_036096382.1">
    <property type="nucleotide sequence ID" value="NZ_AODF01000006.1"/>
</dbReference>
<evidence type="ECO:0000313" key="3">
    <source>
        <dbReference type="Proteomes" id="UP000019249"/>
    </source>
</evidence>
<accession>A0ABP3B045</accession>
<dbReference type="PANTHER" id="PTHR35787:SF1">
    <property type="entry name" value="GLYCEROL UPTAKE OPERON ANTITERMINATOR REGULATORY PROTEIN"/>
    <property type="match status" value="1"/>
</dbReference>
<organism evidence="2 3">
    <name type="scientific">Listeria floridensis FSL S10-1187</name>
    <dbReference type="NCBI Taxonomy" id="1265817"/>
    <lineage>
        <taxon>Bacteria</taxon>
        <taxon>Bacillati</taxon>
        <taxon>Bacillota</taxon>
        <taxon>Bacilli</taxon>
        <taxon>Bacillales</taxon>
        <taxon>Listeriaceae</taxon>
        <taxon>Listeria</taxon>
    </lineage>
</organism>
<name>A0ABP3B045_9LIST</name>
<evidence type="ECO:0000256" key="1">
    <source>
        <dbReference type="PIRNR" id="PIRNR016897"/>
    </source>
</evidence>
<keyword evidence="1" id="KW-0319">Glycerol metabolism</keyword>